<gene>
    <name evidence="2" type="ORF">J2S17_004665</name>
</gene>
<feature type="transmembrane region" description="Helical" evidence="1">
    <location>
        <begin position="12"/>
        <end position="29"/>
    </location>
</feature>
<reference evidence="2 3" key="1">
    <citation type="submission" date="2023-07" db="EMBL/GenBank/DDBJ databases">
        <title>Genomic Encyclopedia of Type Strains, Phase IV (KMG-IV): sequencing the most valuable type-strain genomes for metagenomic binning, comparative biology and taxonomic classification.</title>
        <authorList>
            <person name="Goeker M."/>
        </authorList>
    </citation>
    <scope>NUCLEOTIDE SEQUENCE [LARGE SCALE GENOMIC DNA]</scope>
    <source>
        <strain evidence="2 3">DSM 23494</strain>
    </source>
</reference>
<protein>
    <submittedName>
        <fullName evidence="2">Lipopolysaccharide export LptBFGC system permease protein LptF</fullName>
    </submittedName>
</protein>
<keyword evidence="3" id="KW-1185">Reference proteome</keyword>
<dbReference type="RefSeq" id="WP_307478228.1">
    <property type="nucleotide sequence ID" value="NZ_JAUSUB010000028.1"/>
</dbReference>
<keyword evidence="1" id="KW-0812">Transmembrane</keyword>
<dbReference type="Proteomes" id="UP001238088">
    <property type="component" value="Unassembled WGS sequence"/>
</dbReference>
<evidence type="ECO:0000313" key="2">
    <source>
        <dbReference type="EMBL" id="MDQ0272772.1"/>
    </source>
</evidence>
<feature type="transmembrane region" description="Helical" evidence="1">
    <location>
        <begin position="35"/>
        <end position="59"/>
    </location>
</feature>
<accession>A0ABU0ANA9</accession>
<sequence>MYRKRNKFTPLILILGAFLGIFILVSVFKNTNVYVVYRVGLGTIFITGITFLAIVILFLKGR</sequence>
<keyword evidence="1" id="KW-0472">Membrane</keyword>
<proteinExistence type="predicted"/>
<evidence type="ECO:0000313" key="3">
    <source>
        <dbReference type="Proteomes" id="UP001238088"/>
    </source>
</evidence>
<name>A0ABU0ANA9_9BACI</name>
<keyword evidence="1" id="KW-1133">Transmembrane helix</keyword>
<dbReference type="EMBL" id="JAUSUB010000028">
    <property type="protein sequence ID" value="MDQ0272772.1"/>
    <property type="molecule type" value="Genomic_DNA"/>
</dbReference>
<evidence type="ECO:0000256" key="1">
    <source>
        <dbReference type="SAM" id="Phobius"/>
    </source>
</evidence>
<organism evidence="2 3">
    <name type="scientific">Cytobacillus purgationiresistens</name>
    <dbReference type="NCBI Taxonomy" id="863449"/>
    <lineage>
        <taxon>Bacteria</taxon>
        <taxon>Bacillati</taxon>
        <taxon>Bacillota</taxon>
        <taxon>Bacilli</taxon>
        <taxon>Bacillales</taxon>
        <taxon>Bacillaceae</taxon>
        <taxon>Cytobacillus</taxon>
    </lineage>
</organism>
<comment type="caution">
    <text evidence="2">The sequence shown here is derived from an EMBL/GenBank/DDBJ whole genome shotgun (WGS) entry which is preliminary data.</text>
</comment>